<evidence type="ECO:0000313" key="3">
    <source>
        <dbReference type="Proteomes" id="UP000091967"/>
    </source>
</evidence>
<organism evidence="2 3">
    <name type="scientific">Fusarium poae</name>
    <dbReference type="NCBI Taxonomy" id="36050"/>
    <lineage>
        <taxon>Eukaryota</taxon>
        <taxon>Fungi</taxon>
        <taxon>Dikarya</taxon>
        <taxon>Ascomycota</taxon>
        <taxon>Pezizomycotina</taxon>
        <taxon>Sordariomycetes</taxon>
        <taxon>Hypocreomycetidae</taxon>
        <taxon>Hypocreales</taxon>
        <taxon>Nectriaceae</taxon>
        <taxon>Fusarium</taxon>
    </lineage>
</organism>
<dbReference type="Pfam" id="PF01636">
    <property type="entry name" value="APH"/>
    <property type="match status" value="1"/>
</dbReference>
<evidence type="ECO:0000313" key="2">
    <source>
        <dbReference type="EMBL" id="OBS23315.1"/>
    </source>
</evidence>
<sequence length="306" mass="34736">MTSIHIPSMEVADVSSPSAQSEAAPIFVQFSQSGFFRDARAPALPLPEEVRSLNEASGDLRARYDDHPTPLIIRSLGLVVKYGTEVTAAELEAQRFVHEQLQGQVPVPEVFAWAEDAGQGFIYMDLIEGDTLQSRFKNMDLTERDDVCAELRSMVNAWRGLTQDDPEPYVGGHKKLPLHDYYVAQKPERVGPYLGADAVREFHAACRIDIEENVPLYFTQSDLCPPNILISRGNNPKVVGILDFGQAGWLPSYWEYAKTTRSGILEEDFNEELQEEWREVYLPKIHEFVPSDELFDPWVLFYLRNI</sequence>
<feature type="domain" description="Aminoglycoside phosphotransferase" evidence="1">
    <location>
        <begin position="88"/>
        <end position="280"/>
    </location>
</feature>
<protein>
    <recommendedName>
        <fullName evidence="1">Aminoglycoside phosphotransferase domain-containing protein</fullName>
    </recommendedName>
</protein>
<dbReference type="PANTHER" id="PTHR21310">
    <property type="entry name" value="AMINOGLYCOSIDE PHOSPHOTRANSFERASE-RELATED-RELATED"/>
    <property type="match status" value="1"/>
</dbReference>
<dbReference type="InterPro" id="IPR011009">
    <property type="entry name" value="Kinase-like_dom_sf"/>
</dbReference>
<reference evidence="2 3" key="1">
    <citation type="submission" date="2016-06" db="EMBL/GenBank/DDBJ databases">
        <title>Living apart together: crosstalk between the core and supernumerary genomes in a fungal plant pathogen.</title>
        <authorList>
            <person name="Vanheule A."/>
            <person name="Audenaert K."/>
            <person name="Warris S."/>
            <person name="Van De Geest H."/>
            <person name="Schijlen E."/>
            <person name="Hofte M."/>
            <person name="De Saeger S."/>
            <person name="Haesaert G."/>
            <person name="Waalwijk C."/>
            <person name="Van Der Lee T."/>
        </authorList>
    </citation>
    <scope>NUCLEOTIDE SEQUENCE [LARGE SCALE GENOMIC DNA]</scope>
    <source>
        <strain evidence="2 3">2516</strain>
    </source>
</reference>
<name>A0A1B8AS10_FUSPO</name>
<dbReference type="PANTHER" id="PTHR21310:SF54">
    <property type="entry name" value="AMINOGLYCOSIDE PHOSPHOTRANSFERASE DOMAIN-CONTAINING PROTEIN"/>
    <property type="match status" value="1"/>
</dbReference>
<gene>
    <name evidence="2" type="ORF">FPOA_03864</name>
</gene>
<dbReference type="SUPFAM" id="SSF56112">
    <property type="entry name" value="Protein kinase-like (PK-like)"/>
    <property type="match status" value="1"/>
</dbReference>
<dbReference type="InterPro" id="IPR002575">
    <property type="entry name" value="Aminoglycoside_PTrfase"/>
</dbReference>
<dbReference type="OMA" id="QNMVYKQ"/>
<dbReference type="Proteomes" id="UP000091967">
    <property type="component" value="Unassembled WGS sequence"/>
</dbReference>
<proteinExistence type="predicted"/>
<comment type="caution">
    <text evidence="2">The sequence shown here is derived from an EMBL/GenBank/DDBJ whole genome shotgun (WGS) entry which is preliminary data.</text>
</comment>
<keyword evidence="3" id="KW-1185">Reference proteome</keyword>
<evidence type="ECO:0000259" key="1">
    <source>
        <dbReference type="Pfam" id="PF01636"/>
    </source>
</evidence>
<dbReference type="AlphaFoldDB" id="A0A1B8AS10"/>
<dbReference type="Gene3D" id="3.90.1200.10">
    <property type="match status" value="1"/>
</dbReference>
<dbReference type="InterPro" id="IPR051678">
    <property type="entry name" value="AGP_Transferase"/>
</dbReference>
<accession>A0A1B8AS10</accession>
<dbReference type="EMBL" id="LYXU01000002">
    <property type="protein sequence ID" value="OBS23315.1"/>
    <property type="molecule type" value="Genomic_DNA"/>
</dbReference>